<dbReference type="GO" id="GO:0010333">
    <property type="term" value="F:terpene synthase activity"/>
    <property type="evidence" value="ECO:0007669"/>
    <property type="project" value="InterPro"/>
</dbReference>
<feature type="domain" description="Terpene synthase N-terminal" evidence="5">
    <location>
        <begin position="41"/>
        <end position="187"/>
    </location>
</feature>
<dbReference type="PANTHER" id="PTHR31225:SF9">
    <property type="entry name" value="TERPENE SYNTHASE 10"/>
    <property type="match status" value="1"/>
</dbReference>
<keyword evidence="3" id="KW-0460">Magnesium</keyword>
<keyword evidence="2" id="KW-0479">Metal-binding</keyword>
<keyword evidence="4" id="KW-0456">Lyase</keyword>
<evidence type="ECO:0000313" key="8">
    <source>
        <dbReference type="Proteomes" id="UP000288805"/>
    </source>
</evidence>
<evidence type="ECO:0000313" key="7">
    <source>
        <dbReference type="EMBL" id="RVW71186.1"/>
    </source>
</evidence>
<dbReference type="Pfam" id="PF03936">
    <property type="entry name" value="Terpene_synth_C"/>
    <property type="match status" value="1"/>
</dbReference>
<dbReference type="InterPro" id="IPR008930">
    <property type="entry name" value="Terpenoid_cyclase/PrenylTrfase"/>
</dbReference>
<dbReference type="SUPFAM" id="SSF48576">
    <property type="entry name" value="Terpenoid synthases"/>
    <property type="match status" value="1"/>
</dbReference>
<dbReference type="InterPro" id="IPR034741">
    <property type="entry name" value="Terpene_cyclase-like_1_C"/>
</dbReference>
<dbReference type="InterPro" id="IPR008949">
    <property type="entry name" value="Isoprenoid_synthase_dom_sf"/>
</dbReference>
<proteinExistence type="predicted"/>
<dbReference type="InterPro" id="IPR044814">
    <property type="entry name" value="Terpene_cyclase_plant_C1"/>
</dbReference>
<name>A0A438GG47_VITVI</name>
<accession>A0A438GG47</accession>
<evidence type="ECO:0000256" key="4">
    <source>
        <dbReference type="ARBA" id="ARBA00023239"/>
    </source>
</evidence>
<dbReference type="InterPro" id="IPR001906">
    <property type="entry name" value="Terpene_synth_N"/>
</dbReference>
<dbReference type="InterPro" id="IPR005630">
    <property type="entry name" value="Terpene_synthase_metal-bd"/>
</dbReference>
<dbReference type="FunFam" id="1.50.10.130:FF:000001">
    <property type="entry name" value="Isoprene synthase, chloroplastic"/>
    <property type="match status" value="1"/>
</dbReference>
<dbReference type="AlphaFoldDB" id="A0A438GG47"/>
<dbReference type="InterPro" id="IPR036965">
    <property type="entry name" value="Terpene_synth_N_sf"/>
</dbReference>
<sequence>MALSMLAPNPILAFPRLQPPTRHCSRQGKSFSDSTSGLVVQCLFASKDEKPMDQLVTIDLLQRLGVSYDFEDEIKSILDCRYKNYDRNNMWKVENLYATAVEFRLLRQHGHNVPQDVFNCFKDEMGRFKPCHYEDIKGTLCLYEASYFSMEGESVLDEARDFTKKHLEKSLEQSIDKNLAILVSHSLELPLHWRMLRIEARWWKNIGLGEKMSFTRDRLVENFLWAVGHAFEPQFGYCRKIITKVLALIVTIDDIYDIYGTLDELEIFTDAVDRWDINAMDQLPEYMKISFLALFNSVNEMAYNVLKEEGSNIIPHLRKMWADLCKCYLVEARWYYSGYTPTLQEYITNGFISSSAPAILGHAYFSVSNPVMDAIEFLEKRPNIIHGSSMILRLSDDLGTSKVCQQPSSLSLKSFNENF</sequence>
<comment type="caution">
    <text evidence="7">The sequence shown here is derived from an EMBL/GenBank/DDBJ whole genome shotgun (WGS) entry which is preliminary data.</text>
</comment>
<dbReference type="SFLD" id="SFLDS00005">
    <property type="entry name" value="Isoprenoid_Synthase_Type_I"/>
    <property type="match status" value="1"/>
</dbReference>
<gene>
    <name evidence="7" type="primary">ATESY_22</name>
    <name evidence="7" type="ORF">CK203_054398</name>
</gene>
<dbReference type="SUPFAM" id="SSF48239">
    <property type="entry name" value="Terpenoid cyclases/Protein prenyltransferases"/>
    <property type="match status" value="1"/>
</dbReference>
<dbReference type="InterPro" id="IPR050148">
    <property type="entry name" value="Terpene_synthase-like"/>
</dbReference>
<dbReference type="EMBL" id="QGNW01000444">
    <property type="protein sequence ID" value="RVW71186.1"/>
    <property type="molecule type" value="Genomic_DNA"/>
</dbReference>
<protein>
    <submittedName>
        <fullName evidence="7">(-)-alpha-terpineol synthase</fullName>
    </submittedName>
</protein>
<dbReference type="GO" id="GO:0000287">
    <property type="term" value="F:magnesium ion binding"/>
    <property type="evidence" value="ECO:0007669"/>
    <property type="project" value="InterPro"/>
</dbReference>
<dbReference type="Pfam" id="PF01397">
    <property type="entry name" value="Terpene_synth"/>
    <property type="match status" value="1"/>
</dbReference>
<evidence type="ECO:0000256" key="1">
    <source>
        <dbReference type="ARBA" id="ARBA00001946"/>
    </source>
</evidence>
<evidence type="ECO:0000259" key="5">
    <source>
        <dbReference type="Pfam" id="PF01397"/>
    </source>
</evidence>
<reference evidence="7 8" key="1">
    <citation type="journal article" date="2018" name="PLoS Genet.">
        <title>Population sequencing reveals clonal diversity and ancestral inbreeding in the grapevine cultivar Chardonnay.</title>
        <authorList>
            <person name="Roach M.J."/>
            <person name="Johnson D.L."/>
            <person name="Bohlmann J."/>
            <person name="van Vuuren H.J."/>
            <person name="Jones S.J."/>
            <person name="Pretorius I.S."/>
            <person name="Schmidt S.A."/>
            <person name="Borneman A.R."/>
        </authorList>
    </citation>
    <scope>NUCLEOTIDE SEQUENCE [LARGE SCALE GENOMIC DNA]</scope>
    <source>
        <strain evidence="8">cv. Chardonnay</strain>
        <tissue evidence="7">Leaf</tissue>
    </source>
</reference>
<evidence type="ECO:0000259" key="6">
    <source>
        <dbReference type="Pfam" id="PF03936"/>
    </source>
</evidence>
<dbReference type="Gene3D" id="1.50.10.130">
    <property type="entry name" value="Terpene synthase, N-terminal domain"/>
    <property type="match status" value="1"/>
</dbReference>
<organism evidence="7 8">
    <name type="scientific">Vitis vinifera</name>
    <name type="common">Grape</name>
    <dbReference type="NCBI Taxonomy" id="29760"/>
    <lineage>
        <taxon>Eukaryota</taxon>
        <taxon>Viridiplantae</taxon>
        <taxon>Streptophyta</taxon>
        <taxon>Embryophyta</taxon>
        <taxon>Tracheophyta</taxon>
        <taxon>Spermatophyta</taxon>
        <taxon>Magnoliopsida</taxon>
        <taxon>eudicotyledons</taxon>
        <taxon>Gunneridae</taxon>
        <taxon>Pentapetalae</taxon>
        <taxon>rosids</taxon>
        <taxon>Vitales</taxon>
        <taxon>Vitaceae</taxon>
        <taxon>Viteae</taxon>
        <taxon>Vitis</taxon>
    </lineage>
</organism>
<dbReference type="GO" id="GO:0016102">
    <property type="term" value="P:diterpenoid biosynthetic process"/>
    <property type="evidence" value="ECO:0007669"/>
    <property type="project" value="InterPro"/>
</dbReference>
<dbReference type="Gene3D" id="1.10.600.10">
    <property type="entry name" value="Farnesyl Diphosphate Synthase"/>
    <property type="match status" value="1"/>
</dbReference>
<evidence type="ECO:0000256" key="3">
    <source>
        <dbReference type="ARBA" id="ARBA00022842"/>
    </source>
</evidence>
<dbReference type="PANTHER" id="PTHR31225">
    <property type="entry name" value="OS04G0344100 PROTEIN-RELATED"/>
    <property type="match status" value="1"/>
</dbReference>
<evidence type="ECO:0000256" key="2">
    <source>
        <dbReference type="ARBA" id="ARBA00022723"/>
    </source>
</evidence>
<dbReference type="Proteomes" id="UP000288805">
    <property type="component" value="Unassembled WGS sequence"/>
</dbReference>
<comment type="cofactor">
    <cofactor evidence="1">
        <name>Mg(2+)</name>
        <dbReference type="ChEBI" id="CHEBI:18420"/>
    </cofactor>
</comment>
<feature type="domain" description="Terpene synthase metal-binding" evidence="6">
    <location>
        <begin position="204"/>
        <end position="406"/>
    </location>
</feature>
<dbReference type="SFLD" id="SFLDG01019">
    <property type="entry name" value="Terpene_Cyclase_Like_1_C_Termi"/>
    <property type="match status" value="1"/>
</dbReference>
<dbReference type="CDD" id="cd00684">
    <property type="entry name" value="Terpene_cyclase_plant_C1"/>
    <property type="match status" value="1"/>
</dbReference>